<organism evidence="1">
    <name type="scientific">uncultured Chloroflexia bacterium</name>
    <dbReference type="NCBI Taxonomy" id="1672391"/>
    <lineage>
        <taxon>Bacteria</taxon>
        <taxon>Bacillati</taxon>
        <taxon>Chloroflexota</taxon>
        <taxon>Chloroflexia</taxon>
        <taxon>environmental samples</taxon>
    </lineage>
</organism>
<name>A0A6J4JHJ5_9CHLR</name>
<sequence length="169" mass="19380">MGNREFMRPVYEHDQRRFTREFQDLMGEPGWEAKAFVGHLLKLWYDLFEHMLDYSSGEATATLDQPGEFDRNGLDEPQDVVEYWAASWSVYPNAHSPAHEAGTGLDLDAAWYRDILRAKLVSLRLPVRLLIAYKEQVLARIQAWESDLGGSSAGMLARIRRETGTCDED</sequence>
<reference evidence="1" key="1">
    <citation type="submission" date="2020-02" db="EMBL/GenBank/DDBJ databases">
        <authorList>
            <person name="Meier V. D."/>
        </authorList>
    </citation>
    <scope>NUCLEOTIDE SEQUENCE</scope>
    <source>
        <strain evidence="1">AVDCRST_MAG26</strain>
    </source>
</reference>
<evidence type="ECO:0000313" key="1">
    <source>
        <dbReference type="EMBL" id="CAA9279336.1"/>
    </source>
</evidence>
<protein>
    <submittedName>
        <fullName evidence="1">Uncharacterized protein</fullName>
    </submittedName>
</protein>
<proteinExistence type="predicted"/>
<dbReference type="EMBL" id="CADCTK010000756">
    <property type="protein sequence ID" value="CAA9279336.1"/>
    <property type="molecule type" value="Genomic_DNA"/>
</dbReference>
<dbReference type="AlphaFoldDB" id="A0A6J4JHJ5"/>
<accession>A0A6J4JHJ5</accession>
<gene>
    <name evidence="1" type="ORF">AVDCRST_MAG26-3258</name>
</gene>